<keyword evidence="3" id="KW-0547">Nucleotide-binding</keyword>
<evidence type="ECO:0000256" key="3">
    <source>
        <dbReference type="ARBA" id="ARBA00022741"/>
    </source>
</evidence>
<dbReference type="InterPro" id="IPR034646">
    <property type="entry name" value="ADCK3_dom"/>
</dbReference>
<sequence>MLPFISSLIRKKEFQDFAGVCRGIYRVMDGVNQPQLLKENLIDESKKQQQMNGIDGQQEKVVQQIQEQNQSIKQGATKLDDNNKDQNEYKRQDIIEQDKQRNVQQSQIPSAPSINKQFTENKVPQTAIGRVYEFGALGVNLATNAMKTMVTQGNVSFRQALVSEENASLLAKGLCKMRGAPLKLAQALSIQEDEVIPKHIRQAFEQARQNADIMPQKQLEKMLKQEFGNQWMNKFKEFDIKPFAAASIGQVHEAITLEGKRVAVKIQYPGVKEAIDSDLNNLKMLMEYTKLFPKTMFLDKLIANTRKELHEECDYTIEAAKQINYRNLFGNQIEFAIPEVITELSTSRILTAEYLYGDTIDFAAEFYPQHLRNEIGRRVMSLTLQELFKFRTMQTDPNPSNFYFDRNSNKLILLDFGAVHEYTKQFIDNYIGVIYAATIQDRKECLSKSVDLGFLTGEESIRMKEAHVDSIICVGEPFRYQGEFDFGEQQMTKKIYELMPVMLKYRMRPPPPEIYSLHRKLSGAYLMNMRLKTKVNCRDIFMNLYEQYIKLQ</sequence>
<dbReference type="CDD" id="cd13970">
    <property type="entry name" value="ABC1_ADCK3"/>
    <property type="match status" value="1"/>
</dbReference>
<keyword evidence="4" id="KW-0067">ATP-binding</keyword>
<feature type="region of interest" description="Disordered" evidence="5">
    <location>
        <begin position="47"/>
        <end position="67"/>
    </location>
</feature>
<organism evidence="7 8">
    <name type="scientific">Paramecium sonneborni</name>
    <dbReference type="NCBI Taxonomy" id="65129"/>
    <lineage>
        <taxon>Eukaryota</taxon>
        <taxon>Sar</taxon>
        <taxon>Alveolata</taxon>
        <taxon>Ciliophora</taxon>
        <taxon>Intramacronucleata</taxon>
        <taxon>Oligohymenophorea</taxon>
        <taxon>Peniculida</taxon>
        <taxon>Parameciidae</taxon>
        <taxon>Paramecium</taxon>
    </lineage>
</organism>
<dbReference type="PANTHER" id="PTHR43851">
    <property type="match status" value="1"/>
</dbReference>
<comment type="similarity">
    <text evidence="1">Belongs to the protein kinase superfamily. ADCK protein kinase family.</text>
</comment>
<protein>
    <recommendedName>
        <fullName evidence="6">ABC1 atypical kinase-like domain-containing protein</fullName>
    </recommendedName>
</protein>
<dbReference type="InterPro" id="IPR004147">
    <property type="entry name" value="ABC1_dom"/>
</dbReference>
<dbReference type="PANTHER" id="PTHR43851:SF3">
    <property type="entry name" value="COENZYME Q8"/>
    <property type="match status" value="1"/>
</dbReference>
<dbReference type="AlphaFoldDB" id="A0A8S1REA2"/>
<evidence type="ECO:0000256" key="4">
    <source>
        <dbReference type="ARBA" id="ARBA00022840"/>
    </source>
</evidence>
<dbReference type="Pfam" id="PF03109">
    <property type="entry name" value="ABC1"/>
    <property type="match status" value="1"/>
</dbReference>
<evidence type="ECO:0000256" key="1">
    <source>
        <dbReference type="ARBA" id="ARBA00009670"/>
    </source>
</evidence>
<dbReference type="InterPro" id="IPR051409">
    <property type="entry name" value="Atypical_kinase_ADCK"/>
</dbReference>
<evidence type="ECO:0000256" key="5">
    <source>
        <dbReference type="SAM" id="MobiDB-lite"/>
    </source>
</evidence>
<dbReference type="GO" id="GO:0006744">
    <property type="term" value="P:ubiquinone biosynthetic process"/>
    <property type="evidence" value="ECO:0007669"/>
    <property type="project" value="TreeGrafter"/>
</dbReference>
<evidence type="ECO:0000313" key="7">
    <source>
        <dbReference type="EMBL" id="CAD8126586.1"/>
    </source>
</evidence>
<keyword evidence="2" id="KW-0808">Transferase</keyword>
<evidence type="ECO:0000259" key="6">
    <source>
        <dbReference type="Pfam" id="PF03109"/>
    </source>
</evidence>
<proteinExistence type="inferred from homology"/>
<comment type="caution">
    <text evidence="7">The sequence shown here is derived from an EMBL/GenBank/DDBJ whole genome shotgun (WGS) entry which is preliminary data.</text>
</comment>
<evidence type="ECO:0000256" key="2">
    <source>
        <dbReference type="ARBA" id="ARBA00022679"/>
    </source>
</evidence>
<dbReference type="GO" id="GO:0016740">
    <property type="term" value="F:transferase activity"/>
    <property type="evidence" value="ECO:0007669"/>
    <property type="project" value="UniProtKB-KW"/>
</dbReference>
<name>A0A8S1REA2_9CILI</name>
<dbReference type="Proteomes" id="UP000692954">
    <property type="component" value="Unassembled WGS sequence"/>
</dbReference>
<reference evidence="7" key="1">
    <citation type="submission" date="2021-01" db="EMBL/GenBank/DDBJ databases">
        <authorList>
            <consortium name="Genoscope - CEA"/>
            <person name="William W."/>
        </authorList>
    </citation>
    <scope>NUCLEOTIDE SEQUENCE</scope>
</reference>
<gene>
    <name evidence="7" type="ORF">PSON_ATCC_30995.1.T1680087</name>
</gene>
<feature type="compositionally biased region" description="Polar residues" evidence="5">
    <location>
        <begin position="102"/>
        <end position="118"/>
    </location>
</feature>
<evidence type="ECO:0000313" key="8">
    <source>
        <dbReference type="Proteomes" id="UP000692954"/>
    </source>
</evidence>
<dbReference type="GO" id="GO:0005524">
    <property type="term" value="F:ATP binding"/>
    <property type="evidence" value="ECO:0007669"/>
    <property type="project" value="UniProtKB-KW"/>
</dbReference>
<feature type="domain" description="ABC1 atypical kinase-like" evidence="6">
    <location>
        <begin position="208"/>
        <end position="446"/>
    </location>
</feature>
<feature type="region of interest" description="Disordered" evidence="5">
    <location>
        <begin position="93"/>
        <end position="118"/>
    </location>
</feature>
<keyword evidence="8" id="KW-1185">Reference proteome</keyword>
<dbReference type="OrthoDB" id="201153at2759"/>
<dbReference type="EMBL" id="CAJJDN010000168">
    <property type="protein sequence ID" value="CAD8126586.1"/>
    <property type="molecule type" value="Genomic_DNA"/>
</dbReference>
<accession>A0A8S1REA2</accession>